<accession>A0ACD1DWF9</accession>
<keyword evidence="1" id="KW-0808">Transferase</keyword>
<evidence type="ECO:0000313" key="2">
    <source>
        <dbReference type="Proteomes" id="UP000682204"/>
    </source>
</evidence>
<dbReference type="EMBL" id="CP074691">
    <property type="protein sequence ID" value="QVL36441.1"/>
    <property type="molecule type" value="Genomic_DNA"/>
</dbReference>
<keyword evidence="2" id="KW-1185">Reference proteome</keyword>
<name>A0ACD1DWF9_9BACT</name>
<protein>
    <submittedName>
        <fullName evidence="1">Methyltransferase domain-containing protein</fullName>
    </submittedName>
</protein>
<evidence type="ECO:0000313" key="1">
    <source>
        <dbReference type="EMBL" id="QVL36441.1"/>
    </source>
</evidence>
<proteinExistence type="predicted"/>
<gene>
    <name evidence="1" type="ORF">KIH16_01035</name>
</gene>
<sequence>MERSLGEKEQTVKSETGDDLPGGPEAGQEVMADGVGVLRSCWAAVRAALFNRRALRDAVSVLERLDVREGNVVADIGSGGGFFAFEVARLAGPTGRVFAVDVDEGLLGCLARQARRRGITNVSFLHSAPEGPTLPRESFDLLFMRNVFHHLADPVAFLRRIAPALKGAGRLAVVEWKPRRRSLWRHSTDEALIRFSAEMARFSLIESYAFLKDQSFSVFGRR</sequence>
<reference evidence="1" key="1">
    <citation type="submission" date="2021-05" db="EMBL/GenBank/DDBJ databases">
        <title>An isolated secondary fermenter in methanogenic hydrocarbon-degrading communities.</title>
        <authorList>
            <person name="Liu Y.-F."/>
            <person name="Liu Z.-l."/>
        </authorList>
    </citation>
    <scope>NUCLEOTIDE SEQUENCE</scope>
    <source>
        <strain evidence="1">L-13</strain>
    </source>
</reference>
<organism evidence="1 2">
    <name type="scientific">Aminirod propionatiphilus</name>
    <dbReference type="NCBI Taxonomy" id="3415223"/>
    <lineage>
        <taxon>Bacteria</taxon>
        <taxon>Thermotogati</taxon>
        <taxon>Synergistota</taxon>
        <taxon>Synergistia</taxon>
        <taxon>Synergistales</taxon>
        <taxon>Aminiphilaceae</taxon>
        <taxon>Aminirod</taxon>
    </lineage>
</organism>
<keyword evidence="1" id="KW-0489">Methyltransferase</keyword>
<dbReference type="Proteomes" id="UP000682204">
    <property type="component" value="Chromosome"/>
</dbReference>